<dbReference type="InterPro" id="IPR029018">
    <property type="entry name" value="Hex-like_dom2"/>
</dbReference>
<evidence type="ECO:0000256" key="3">
    <source>
        <dbReference type="ARBA" id="ARBA00012663"/>
    </source>
</evidence>
<evidence type="ECO:0000259" key="8">
    <source>
        <dbReference type="Pfam" id="PF02838"/>
    </source>
</evidence>
<accession>A0A4R1QRP6</accession>
<evidence type="ECO:0000259" key="7">
    <source>
        <dbReference type="Pfam" id="PF00728"/>
    </source>
</evidence>
<dbReference type="SUPFAM" id="SSF55545">
    <property type="entry name" value="beta-N-acetylhexosaminidase-like domain"/>
    <property type="match status" value="1"/>
</dbReference>
<dbReference type="Gene3D" id="3.30.379.10">
    <property type="entry name" value="Chitobiase/beta-hexosaminidase domain 2-like"/>
    <property type="match status" value="1"/>
</dbReference>
<dbReference type="STRING" id="1469948.GCA_000732725_01530"/>
<dbReference type="InterPro" id="IPR017853">
    <property type="entry name" value="GH"/>
</dbReference>
<dbReference type="InterPro" id="IPR015882">
    <property type="entry name" value="HEX_bac_N"/>
</dbReference>
<dbReference type="InterPro" id="IPR025705">
    <property type="entry name" value="Beta_hexosaminidase_sua/sub"/>
</dbReference>
<feature type="domain" description="Beta-hexosaminidase bacterial type N-terminal" evidence="8">
    <location>
        <begin position="2"/>
        <end position="123"/>
    </location>
</feature>
<organism evidence="9 10">
    <name type="scientific">Kineothrix alysoides</name>
    <dbReference type="NCBI Taxonomy" id="1469948"/>
    <lineage>
        <taxon>Bacteria</taxon>
        <taxon>Bacillati</taxon>
        <taxon>Bacillota</taxon>
        <taxon>Clostridia</taxon>
        <taxon>Lachnospirales</taxon>
        <taxon>Lachnospiraceae</taxon>
        <taxon>Kineothrix</taxon>
    </lineage>
</organism>
<dbReference type="OrthoDB" id="9763537at2"/>
<evidence type="ECO:0000256" key="1">
    <source>
        <dbReference type="ARBA" id="ARBA00001231"/>
    </source>
</evidence>
<dbReference type="CDD" id="cd06565">
    <property type="entry name" value="GH20_GcnA-like"/>
    <property type="match status" value="1"/>
</dbReference>
<comment type="similarity">
    <text evidence="2">Belongs to the glycosyl hydrolase 20 family.</text>
</comment>
<dbReference type="EC" id="3.2.1.52" evidence="3"/>
<dbReference type="PRINTS" id="PR00738">
    <property type="entry name" value="GLHYDRLASE20"/>
</dbReference>
<keyword evidence="4 9" id="KW-0378">Hydrolase</keyword>
<keyword evidence="10" id="KW-1185">Reference proteome</keyword>
<evidence type="ECO:0000313" key="10">
    <source>
        <dbReference type="Proteomes" id="UP000295718"/>
    </source>
</evidence>
<dbReference type="Pfam" id="PF00728">
    <property type="entry name" value="Glyco_hydro_20"/>
    <property type="match status" value="1"/>
</dbReference>
<name>A0A4R1QRP6_9FIRM</name>
<dbReference type="RefSeq" id="WP_035315248.1">
    <property type="nucleotide sequence ID" value="NZ_JPNB01000001.1"/>
</dbReference>
<protein>
    <recommendedName>
        <fullName evidence="3">beta-N-acetylhexosaminidase</fullName>
        <ecNumber evidence="3">3.2.1.52</ecNumber>
    </recommendedName>
</protein>
<dbReference type="AlphaFoldDB" id="A0A4R1QRP6"/>
<comment type="caution">
    <text evidence="9">The sequence shown here is derived from an EMBL/GenBank/DDBJ whole genome shotgun (WGS) entry which is preliminary data.</text>
</comment>
<dbReference type="GO" id="GO:0030203">
    <property type="term" value="P:glycosaminoglycan metabolic process"/>
    <property type="evidence" value="ECO:0007669"/>
    <property type="project" value="TreeGrafter"/>
</dbReference>
<keyword evidence="5" id="KW-0326">Glycosidase</keyword>
<dbReference type="PANTHER" id="PTHR22600:SF57">
    <property type="entry name" value="BETA-N-ACETYLHEXOSAMINIDASE"/>
    <property type="match status" value="1"/>
</dbReference>
<dbReference type="GO" id="GO:0005975">
    <property type="term" value="P:carbohydrate metabolic process"/>
    <property type="evidence" value="ECO:0007669"/>
    <property type="project" value="InterPro"/>
</dbReference>
<feature type="active site" description="Proton donor" evidence="6">
    <location>
        <position position="280"/>
    </location>
</feature>
<dbReference type="GO" id="GO:0016020">
    <property type="term" value="C:membrane"/>
    <property type="evidence" value="ECO:0007669"/>
    <property type="project" value="TreeGrafter"/>
</dbReference>
<dbReference type="Gene3D" id="3.20.20.80">
    <property type="entry name" value="Glycosidases"/>
    <property type="match status" value="1"/>
</dbReference>
<evidence type="ECO:0000313" key="9">
    <source>
        <dbReference type="EMBL" id="TCL56549.1"/>
    </source>
</evidence>
<evidence type="ECO:0000256" key="4">
    <source>
        <dbReference type="ARBA" id="ARBA00022801"/>
    </source>
</evidence>
<feature type="domain" description="Glycoside hydrolase family 20 catalytic" evidence="7">
    <location>
        <begin position="129"/>
        <end position="350"/>
    </location>
</feature>
<evidence type="ECO:0000256" key="5">
    <source>
        <dbReference type="ARBA" id="ARBA00023295"/>
    </source>
</evidence>
<reference evidence="9 10" key="1">
    <citation type="submission" date="2019-03" db="EMBL/GenBank/DDBJ databases">
        <title>Genomic Encyclopedia of Type Strains, Phase IV (KMG-IV): sequencing the most valuable type-strain genomes for metagenomic binning, comparative biology and taxonomic classification.</title>
        <authorList>
            <person name="Goeker M."/>
        </authorList>
    </citation>
    <scope>NUCLEOTIDE SEQUENCE [LARGE SCALE GENOMIC DNA]</scope>
    <source>
        <strain evidence="9 10">DSM 100556</strain>
    </source>
</reference>
<dbReference type="EMBL" id="SLUO01000011">
    <property type="protein sequence ID" value="TCL56549.1"/>
    <property type="molecule type" value="Genomic_DNA"/>
</dbReference>
<dbReference type="InterPro" id="IPR015883">
    <property type="entry name" value="Glyco_hydro_20_cat"/>
</dbReference>
<gene>
    <name evidence="9" type="ORF">EDD76_11143</name>
</gene>
<proteinExistence type="inferred from homology"/>
<sequence>MYLIPEPKILTIKEGFYYLPYCGTIEIAPSCSQKAYGFAKLLREDITGELGFSYGIVKGNKKGTINISVREALGSEHYLLKVGEEGVYIQGGDGNGLLYGIQTLRQILRQEGACIPCLCMEDYPVLPNRGFFHDVTRGRVPTLEWLKKLADTLSFYKMNQMQLYIEHSFLFPEFSEMWRDDTPLCAQDIMELDAYCMERGIELIPSLSTFGHLYKLLNTKRYKHLCELTDAGEEPFSFIDRMAHHTIDISNEESFSLVKQMIAEYMPLFSSGKFNICADETFDLGKGKNKDRALQEGVDVLYMEYVEKLCGFLVENGRIPMLWGDVMLDFPEFANRLPEGTVCLNWGYAYNQTEDSTRIYAGNGVRQYVCPGVAGWNQLLNLQRNSYENISRMCGYAMKYKAEGMLNTDWGDFGHINHPAFSIPGLIYGAAASWNGSLPSYEDMNKAVSFLEYGDSSGTLLNIAGRLGEQECFGWGNAVYWKEKGSKTDVSKKKEVLTEVVERVKTIPEKNREIDMCVQELTGCTKFMDSTMRKRIYPYLLVAEGMKLFNRIGGIVVSADAEGRVTEDVFQAAEELEKWYYQYKLLWYTVSRESELYRIGEVVFWYADYLRDLKGLQEEESYVVYR</sequence>
<dbReference type="GO" id="GO:0004563">
    <property type="term" value="F:beta-N-acetylhexosaminidase activity"/>
    <property type="evidence" value="ECO:0007669"/>
    <property type="project" value="UniProtKB-EC"/>
</dbReference>
<dbReference type="Pfam" id="PF02838">
    <property type="entry name" value="Glyco_hydro_20b"/>
    <property type="match status" value="1"/>
</dbReference>
<evidence type="ECO:0000256" key="6">
    <source>
        <dbReference type="PIRSR" id="PIRSR625705-1"/>
    </source>
</evidence>
<dbReference type="SUPFAM" id="SSF51445">
    <property type="entry name" value="(Trans)glycosidases"/>
    <property type="match status" value="1"/>
</dbReference>
<evidence type="ECO:0000256" key="2">
    <source>
        <dbReference type="ARBA" id="ARBA00006285"/>
    </source>
</evidence>
<dbReference type="PANTHER" id="PTHR22600">
    <property type="entry name" value="BETA-HEXOSAMINIDASE"/>
    <property type="match status" value="1"/>
</dbReference>
<comment type="catalytic activity">
    <reaction evidence="1">
        <text>Hydrolysis of terminal non-reducing N-acetyl-D-hexosamine residues in N-acetyl-beta-D-hexosaminides.</text>
        <dbReference type="EC" id="3.2.1.52"/>
    </reaction>
</comment>
<dbReference type="Proteomes" id="UP000295718">
    <property type="component" value="Unassembled WGS sequence"/>
</dbReference>